<evidence type="ECO:0000313" key="4">
    <source>
        <dbReference type="Proteomes" id="UP001308005"/>
    </source>
</evidence>
<feature type="chain" id="PRO_5047338024" evidence="2">
    <location>
        <begin position="20"/>
        <end position="232"/>
    </location>
</feature>
<organism evidence="3 4">
    <name type="scientific">Candidatus Thiothrix phosphatis</name>
    <dbReference type="NCBI Taxonomy" id="3112415"/>
    <lineage>
        <taxon>Bacteria</taxon>
        <taxon>Pseudomonadati</taxon>
        <taxon>Pseudomonadota</taxon>
        <taxon>Gammaproteobacteria</taxon>
        <taxon>Thiotrichales</taxon>
        <taxon>Thiotrichaceae</taxon>
        <taxon>Thiothrix</taxon>
    </lineage>
</organism>
<name>A0ABU6CXY6_9GAMM</name>
<evidence type="ECO:0000313" key="3">
    <source>
        <dbReference type="EMBL" id="MEB4591644.1"/>
    </source>
</evidence>
<gene>
    <name evidence="3" type="ORF">VSS37_11690</name>
</gene>
<protein>
    <submittedName>
        <fullName evidence="3">DUF3299 domain-containing protein</fullName>
    </submittedName>
</protein>
<feature type="region of interest" description="Disordered" evidence="1">
    <location>
        <begin position="21"/>
        <end position="46"/>
    </location>
</feature>
<dbReference type="RefSeq" id="WP_324695408.1">
    <property type="nucleotide sequence ID" value="NZ_JAYMYJ010000112.1"/>
</dbReference>
<dbReference type="EMBL" id="JAYMYJ010000112">
    <property type="protein sequence ID" value="MEB4591644.1"/>
    <property type="molecule type" value="Genomic_DNA"/>
</dbReference>
<comment type="caution">
    <text evidence="3">The sequence shown here is derived from an EMBL/GenBank/DDBJ whole genome shotgun (WGS) entry which is preliminary data.</text>
</comment>
<dbReference type="PROSITE" id="PS51257">
    <property type="entry name" value="PROKAR_LIPOPROTEIN"/>
    <property type="match status" value="1"/>
</dbReference>
<proteinExistence type="predicted"/>
<dbReference type="Gene3D" id="2.40.50.870">
    <property type="entry name" value="Protein of unknown function (DUF3299)"/>
    <property type="match status" value="1"/>
</dbReference>
<reference evidence="4" key="1">
    <citation type="submission" date="2023-07" db="EMBL/GenBank/DDBJ databases">
        <title>The carbon used by Thiothrix.</title>
        <authorList>
            <person name="Chen L."/>
        </authorList>
    </citation>
    <scope>NUCLEOTIDE SEQUENCE [LARGE SCALE GENOMIC DNA]</scope>
</reference>
<keyword evidence="2" id="KW-0732">Signal</keyword>
<dbReference type="Pfam" id="PF11736">
    <property type="entry name" value="DUF3299"/>
    <property type="match status" value="1"/>
</dbReference>
<sequence length="232" mass="24974">MKTQIFPMIVLASMLAACGGDKPADKQAAAGSVNSTANPPALPANAPAVGAQIKDIANPKPDKPGQDGEYTKMAWEDLELPGKGMDDILKKYQAQIDAIPEGDPREKAVMEKMQADLNSAPVNPALNGKKIKLPGYVTPLEVDEKAEVVREFLLVPYFGACIHVPPPPLNQTILVKTEPDKALSMGDMYSPIWVYGTLDTDLAHTDLADAGYQIKTDKIETYQEKDQEGGGQ</sequence>
<dbReference type="Proteomes" id="UP001308005">
    <property type="component" value="Unassembled WGS sequence"/>
</dbReference>
<feature type="compositionally biased region" description="Low complexity" evidence="1">
    <location>
        <begin position="37"/>
        <end position="46"/>
    </location>
</feature>
<evidence type="ECO:0000256" key="2">
    <source>
        <dbReference type="SAM" id="SignalP"/>
    </source>
</evidence>
<feature type="signal peptide" evidence="2">
    <location>
        <begin position="1"/>
        <end position="19"/>
    </location>
</feature>
<dbReference type="InterPro" id="IPR021727">
    <property type="entry name" value="DUF3299"/>
</dbReference>
<evidence type="ECO:0000256" key="1">
    <source>
        <dbReference type="SAM" id="MobiDB-lite"/>
    </source>
</evidence>
<accession>A0ABU6CXY6</accession>
<keyword evidence="4" id="KW-1185">Reference proteome</keyword>